<evidence type="ECO:0000256" key="8">
    <source>
        <dbReference type="ARBA" id="ARBA00023078"/>
    </source>
</evidence>
<protein>
    <recommendedName>
        <fullName evidence="3 12">Photosystem II reaction center protein Z</fullName>
        <shortName evidence="12">PSII-Z</shortName>
    </recommendedName>
</protein>
<geneLocation type="chloroplast" evidence="16"/>
<dbReference type="GO" id="GO:0042549">
    <property type="term" value="P:photosystem II stabilization"/>
    <property type="evidence" value="ECO:0007669"/>
    <property type="project" value="InterPro"/>
</dbReference>
<keyword evidence="15" id="KW-0732">Signal</keyword>
<dbReference type="Pfam" id="PF01737">
    <property type="entry name" value="Ycf9"/>
    <property type="match status" value="1"/>
</dbReference>
<dbReference type="InterPro" id="IPR036512">
    <property type="entry name" value="PSII_PsbZ_sf"/>
</dbReference>
<evidence type="ECO:0000256" key="2">
    <source>
        <dbReference type="ARBA" id="ARBA00008367"/>
    </source>
</evidence>
<evidence type="ECO:0000256" key="3">
    <source>
        <dbReference type="ARBA" id="ARBA00021665"/>
    </source>
</evidence>
<comment type="subunit">
    <text evidence="11 12">PSII is composed of 1 copy each of membrane proteins PsbA, PsbB, PsbC, PsbD, PsbE, PsbF, PsbH, PsbI, PsbJ, PsbK, PsbL, PsbM, PsbT, PsbY, PsbZ, Psb30/Ycf12, at least 3 peripheral proteins of the oxygen-evolving complex and a large number of cofactors. It forms dimeric complexes.</text>
</comment>
<evidence type="ECO:0000313" key="16">
    <source>
        <dbReference type="EMBL" id="AIT93429.1"/>
    </source>
</evidence>
<comment type="subcellular location">
    <subcellularLocation>
        <location evidence="1">Membrane</location>
        <topology evidence="1">Multi-pass membrane protein</topology>
    </subcellularLocation>
    <subcellularLocation>
        <location evidence="12">Plastid</location>
        <location evidence="12">Chloroplast thylakoid membrane</location>
        <topology evidence="12">Multi-pass membrane protein</topology>
    </subcellularLocation>
</comment>
<evidence type="ECO:0000256" key="7">
    <source>
        <dbReference type="ARBA" id="ARBA00022989"/>
    </source>
</evidence>
<dbReference type="EMBL" id="KM462861">
    <property type="protein sequence ID" value="AIT93429.1"/>
    <property type="molecule type" value="Genomic_DNA"/>
</dbReference>
<evidence type="ECO:0000256" key="11">
    <source>
        <dbReference type="ARBA" id="ARBA00038734"/>
    </source>
</evidence>
<sequence>MTLIFQLTLFALIALSFLLVIGVPVVFASPEGWTENKGTVFSGLGLWILLVFAVGILNSFVV</sequence>
<dbReference type="NCBIfam" id="TIGR03043">
    <property type="entry name" value="PS_II_psbZ"/>
    <property type="match status" value="1"/>
</dbReference>
<keyword evidence="7 12" id="KW-1133">Transmembrane helix</keyword>
<gene>
    <name evidence="12 16" type="primary">psbZ</name>
</gene>
<dbReference type="InterPro" id="IPR002644">
    <property type="entry name" value="PSII_PsbZ"/>
</dbReference>
<dbReference type="HAMAP" id="MF_00644">
    <property type="entry name" value="PSII_PsbZ"/>
    <property type="match status" value="1"/>
</dbReference>
<dbReference type="GO" id="GO:0009539">
    <property type="term" value="C:photosystem II reaction center"/>
    <property type="evidence" value="ECO:0007669"/>
    <property type="project" value="InterPro"/>
</dbReference>
<keyword evidence="8 12" id="KW-0793">Thylakoid</keyword>
<proteinExistence type="inferred from homology"/>
<evidence type="ECO:0000256" key="13">
    <source>
        <dbReference type="RuleBase" id="RU003472"/>
    </source>
</evidence>
<keyword evidence="10 12" id="KW-0604">Photosystem II</keyword>
<evidence type="ECO:0000256" key="9">
    <source>
        <dbReference type="ARBA" id="ARBA00023136"/>
    </source>
</evidence>
<dbReference type="GO" id="GO:0015979">
    <property type="term" value="P:photosynthesis"/>
    <property type="evidence" value="ECO:0007669"/>
    <property type="project" value="UniProtKB-UniRule"/>
</dbReference>
<keyword evidence="16" id="KW-0934">Plastid</keyword>
<comment type="function">
    <text evidence="12">May control the interaction of photosystem II (PSII) cores with the light-harvesting antenna, regulates electron flow through the 2 photosystem reaction centers. PSII is a light-driven water plastoquinone oxidoreductase, using light energy to abstract electrons from H(2)O, generating a proton gradient subsequently used for ATP formation.</text>
</comment>
<keyword evidence="16" id="KW-0150">Chloroplast</keyword>
<evidence type="ECO:0000256" key="14">
    <source>
        <dbReference type="SAM" id="Phobius"/>
    </source>
</evidence>
<comment type="function">
    <text evidence="13">Controls the interaction of photosystem II (PSII) cores with the light-harvesting antenna, regulates electron flow through the 2 photosystem reaction centers. PSII is a light-driven water plastoquinone oxidoreductase, using light energy to abstract electrons from H(2)O, generating a proton gradient subsequently used for ATP formation.</text>
</comment>
<dbReference type="SUPFAM" id="SSF161055">
    <property type="entry name" value="PsbZ-like"/>
    <property type="match status" value="1"/>
</dbReference>
<dbReference type="AlphaFoldDB" id="A0A097KJP4"/>
<dbReference type="PANTHER" id="PTHR34971:SF2">
    <property type="entry name" value="PHOTOSYSTEM II REACTION CENTER PROTEIN Z"/>
    <property type="match status" value="1"/>
</dbReference>
<keyword evidence="5 12" id="KW-0602">Photosynthesis</keyword>
<feature type="signal peptide" evidence="15">
    <location>
        <begin position="1"/>
        <end position="28"/>
    </location>
</feature>
<evidence type="ECO:0000256" key="5">
    <source>
        <dbReference type="ARBA" id="ARBA00022531"/>
    </source>
</evidence>
<evidence type="ECO:0000256" key="1">
    <source>
        <dbReference type="ARBA" id="ARBA00004141"/>
    </source>
</evidence>
<feature type="chain" id="PRO_5001935608" description="Photosystem II reaction center protein Z" evidence="15">
    <location>
        <begin position="29"/>
        <end position="62"/>
    </location>
</feature>
<evidence type="ECO:0000256" key="6">
    <source>
        <dbReference type="ARBA" id="ARBA00022692"/>
    </source>
</evidence>
<reference evidence="16" key="1">
    <citation type="journal article" date="2014" name="BMC Evol. Biol.">
        <title>Chloroplast phylogenomic analysis resolves deep-level relationships within the green algal class Trebouxiophyceae.</title>
        <authorList>
            <person name="Lemieux C."/>
            <person name="Otis C."/>
            <person name="Turmel M."/>
        </authorList>
    </citation>
    <scope>NUCLEOTIDE SEQUENCE</scope>
</reference>
<evidence type="ECO:0000256" key="15">
    <source>
        <dbReference type="SAM" id="SignalP"/>
    </source>
</evidence>
<keyword evidence="4 12" id="KW-0674">Reaction center</keyword>
<evidence type="ECO:0000256" key="4">
    <source>
        <dbReference type="ARBA" id="ARBA00022469"/>
    </source>
</evidence>
<accession>A0A097KJP4</accession>
<dbReference type="GO" id="GO:0009535">
    <property type="term" value="C:chloroplast thylakoid membrane"/>
    <property type="evidence" value="ECO:0007669"/>
    <property type="project" value="UniProtKB-SubCell"/>
</dbReference>
<comment type="similarity">
    <text evidence="2 12 13">Belongs to the PsbZ family.</text>
</comment>
<feature type="transmembrane region" description="Helical" evidence="14">
    <location>
        <begin position="44"/>
        <end position="61"/>
    </location>
</feature>
<dbReference type="GeneID" id="22158422"/>
<dbReference type="Gene3D" id="1.10.287.740">
    <property type="entry name" value="Photosystem II PsbZ, reaction centre"/>
    <property type="match status" value="1"/>
</dbReference>
<keyword evidence="6 12" id="KW-0812">Transmembrane</keyword>
<evidence type="ECO:0000256" key="10">
    <source>
        <dbReference type="ARBA" id="ARBA00023276"/>
    </source>
</evidence>
<dbReference type="PANTHER" id="PTHR34971">
    <property type="entry name" value="PHOTOSYSTEM II REACTION CENTER PROTEIN Z"/>
    <property type="match status" value="1"/>
</dbReference>
<name>A0A097KJP4_MYRIS</name>
<organism evidence="16">
    <name type="scientific">Myrmecia israelensis</name>
    <name type="common">Green coccoid free-living microalga</name>
    <name type="synonym">Friedmannia israelensis</name>
    <dbReference type="NCBI Taxonomy" id="3171"/>
    <lineage>
        <taxon>Eukaryota</taxon>
        <taxon>Viridiplantae</taxon>
        <taxon>Chlorophyta</taxon>
        <taxon>core chlorophytes</taxon>
        <taxon>Trebouxiophyceae</taxon>
        <taxon>Trebouxiales</taxon>
        <taxon>Trebouxiaceae</taxon>
        <taxon>Myrmecia</taxon>
    </lineage>
</organism>
<dbReference type="RefSeq" id="YP_009104874.1">
    <property type="nucleotide sequence ID" value="NC_025525.1"/>
</dbReference>
<evidence type="ECO:0000256" key="12">
    <source>
        <dbReference type="HAMAP-Rule" id="MF_00644"/>
    </source>
</evidence>
<keyword evidence="9 12" id="KW-0472">Membrane</keyword>